<feature type="transmembrane region" description="Helical" evidence="1">
    <location>
        <begin position="20"/>
        <end position="40"/>
    </location>
</feature>
<dbReference type="AlphaFoldDB" id="A0A158DM71"/>
<keyword evidence="3" id="KW-1185">Reference proteome</keyword>
<accession>A0A158DM71</accession>
<keyword evidence="1" id="KW-1133">Transmembrane helix</keyword>
<name>A0A158DM71_9BURK</name>
<reference evidence="2" key="1">
    <citation type="submission" date="2016-01" db="EMBL/GenBank/DDBJ databases">
        <authorList>
            <person name="Peeters C."/>
        </authorList>
    </citation>
    <scope>NUCLEOTIDE SEQUENCE [LARGE SCALE GENOMIC DNA]</scope>
    <source>
        <strain evidence="2">LMG 29326</strain>
    </source>
</reference>
<protein>
    <recommendedName>
        <fullName evidence="4">Cleavage protein</fullName>
    </recommendedName>
</protein>
<dbReference type="Proteomes" id="UP000054978">
    <property type="component" value="Unassembled WGS sequence"/>
</dbReference>
<sequence>MRRARISRCVQGGDSLIEVMIALSLTAVTALGLVAVQSALARGERMALLRERAALIADSVTEGVRGDADRALIVSQWRARAASVLPAGDVALFDRADGVRVAVVSWREADRSDPCPEPQAPPSASCIAVAFAR</sequence>
<keyword evidence="1" id="KW-0472">Membrane</keyword>
<dbReference type="EMBL" id="FCOB02000033">
    <property type="protein sequence ID" value="SAK95530.1"/>
    <property type="molecule type" value="Genomic_DNA"/>
</dbReference>
<evidence type="ECO:0008006" key="4">
    <source>
        <dbReference type="Google" id="ProtNLM"/>
    </source>
</evidence>
<evidence type="ECO:0000313" key="3">
    <source>
        <dbReference type="Proteomes" id="UP000054978"/>
    </source>
</evidence>
<keyword evidence="1" id="KW-0812">Transmembrane</keyword>
<evidence type="ECO:0000256" key="1">
    <source>
        <dbReference type="SAM" id="Phobius"/>
    </source>
</evidence>
<organism evidence="2 3">
    <name type="scientific">Caballeronia ptereochthonis</name>
    <dbReference type="NCBI Taxonomy" id="1777144"/>
    <lineage>
        <taxon>Bacteria</taxon>
        <taxon>Pseudomonadati</taxon>
        <taxon>Pseudomonadota</taxon>
        <taxon>Betaproteobacteria</taxon>
        <taxon>Burkholderiales</taxon>
        <taxon>Burkholderiaceae</taxon>
        <taxon>Caballeronia</taxon>
    </lineage>
</organism>
<evidence type="ECO:0000313" key="2">
    <source>
        <dbReference type="EMBL" id="SAK95530.1"/>
    </source>
</evidence>
<gene>
    <name evidence="2" type="ORF">AWB83_05610</name>
</gene>
<dbReference type="OrthoDB" id="9131625at2"/>
<dbReference type="RefSeq" id="WP_087048940.1">
    <property type="nucleotide sequence ID" value="NZ_FCOB02000033.1"/>
</dbReference>
<comment type="caution">
    <text evidence="2">The sequence shown here is derived from an EMBL/GenBank/DDBJ whole genome shotgun (WGS) entry which is preliminary data.</text>
</comment>
<proteinExistence type="predicted"/>
<dbReference type="STRING" id="1777144.AWB83_05610"/>